<dbReference type="AlphaFoldDB" id="A0AAV9SEQ6"/>
<name>A0AAV9SEQ6_9TELE</name>
<dbReference type="Proteomes" id="UP001311232">
    <property type="component" value="Unassembled WGS sequence"/>
</dbReference>
<keyword evidence="2" id="KW-1185">Reference proteome</keyword>
<proteinExistence type="predicted"/>
<sequence length="92" mass="9920">MSQLGFRDGGQKIPFLRAVTPLQRKLFEEAGTKAACGSHVQCESVRLKGSLSLTSLSREGYCSSGSGGFWAHRTRLSQPARSHLDLPSAQAD</sequence>
<organism evidence="1 2">
    <name type="scientific">Crenichthys baileyi</name>
    <name type="common">White River springfish</name>
    <dbReference type="NCBI Taxonomy" id="28760"/>
    <lineage>
        <taxon>Eukaryota</taxon>
        <taxon>Metazoa</taxon>
        <taxon>Chordata</taxon>
        <taxon>Craniata</taxon>
        <taxon>Vertebrata</taxon>
        <taxon>Euteleostomi</taxon>
        <taxon>Actinopterygii</taxon>
        <taxon>Neopterygii</taxon>
        <taxon>Teleostei</taxon>
        <taxon>Neoteleostei</taxon>
        <taxon>Acanthomorphata</taxon>
        <taxon>Ovalentaria</taxon>
        <taxon>Atherinomorphae</taxon>
        <taxon>Cyprinodontiformes</taxon>
        <taxon>Goodeidae</taxon>
        <taxon>Crenichthys</taxon>
    </lineage>
</organism>
<gene>
    <name evidence="1" type="ORF">CRENBAI_007903</name>
</gene>
<protein>
    <submittedName>
        <fullName evidence="1">Uncharacterized protein</fullName>
    </submittedName>
</protein>
<comment type="caution">
    <text evidence="1">The sequence shown here is derived from an EMBL/GenBank/DDBJ whole genome shotgun (WGS) entry which is preliminary data.</text>
</comment>
<evidence type="ECO:0000313" key="1">
    <source>
        <dbReference type="EMBL" id="KAK5619759.1"/>
    </source>
</evidence>
<evidence type="ECO:0000313" key="2">
    <source>
        <dbReference type="Proteomes" id="UP001311232"/>
    </source>
</evidence>
<accession>A0AAV9SEQ6</accession>
<reference evidence="1 2" key="1">
    <citation type="submission" date="2021-06" db="EMBL/GenBank/DDBJ databases">
        <authorList>
            <person name="Palmer J.M."/>
        </authorList>
    </citation>
    <scope>NUCLEOTIDE SEQUENCE [LARGE SCALE GENOMIC DNA]</scope>
    <source>
        <strain evidence="1 2">MEX-2019</strain>
        <tissue evidence="1">Muscle</tissue>
    </source>
</reference>
<dbReference type="EMBL" id="JAHHUM010000455">
    <property type="protein sequence ID" value="KAK5619759.1"/>
    <property type="molecule type" value="Genomic_DNA"/>
</dbReference>